<accession>A0ACC2QV07</accession>
<proteinExistence type="predicted"/>
<dbReference type="EMBL" id="CM056784">
    <property type="protein sequence ID" value="KAJ8724706.1"/>
    <property type="molecule type" value="Genomic_DNA"/>
</dbReference>
<sequence length="109" mass="12400">MIFFSYLHREFIFFFLLEARSNNSSSSSESEPFDILKCTECGYRYDTHNAIIKQFEGGPPLNCFLTAHVSGVTSTAAQPPRSAQVLRLSRFWCPEAFLSSALPWCDMMT</sequence>
<organism evidence="1 2">
    <name type="scientific">Mythimna loreyi</name>
    <dbReference type="NCBI Taxonomy" id="667449"/>
    <lineage>
        <taxon>Eukaryota</taxon>
        <taxon>Metazoa</taxon>
        <taxon>Ecdysozoa</taxon>
        <taxon>Arthropoda</taxon>
        <taxon>Hexapoda</taxon>
        <taxon>Insecta</taxon>
        <taxon>Pterygota</taxon>
        <taxon>Neoptera</taxon>
        <taxon>Endopterygota</taxon>
        <taxon>Lepidoptera</taxon>
        <taxon>Glossata</taxon>
        <taxon>Ditrysia</taxon>
        <taxon>Noctuoidea</taxon>
        <taxon>Noctuidae</taxon>
        <taxon>Noctuinae</taxon>
        <taxon>Hadenini</taxon>
        <taxon>Mythimna</taxon>
    </lineage>
</organism>
<protein>
    <submittedName>
        <fullName evidence="1">Uncharacterized protein</fullName>
    </submittedName>
</protein>
<gene>
    <name evidence="1" type="ORF">PYW08_016180</name>
</gene>
<name>A0ACC2QV07_9NEOP</name>
<comment type="caution">
    <text evidence="1">The sequence shown here is derived from an EMBL/GenBank/DDBJ whole genome shotgun (WGS) entry which is preliminary data.</text>
</comment>
<evidence type="ECO:0000313" key="1">
    <source>
        <dbReference type="EMBL" id="KAJ8724706.1"/>
    </source>
</evidence>
<keyword evidence="2" id="KW-1185">Reference proteome</keyword>
<reference evidence="1" key="1">
    <citation type="submission" date="2023-03" db="EMBL/GenBank/DDBJ databases">
        <title>Chromosome-level genomes of two armyworms, Mythimna separata and Mythimna loreyi, provide insights into the biosynthesis and reception of sex pheromones.</title>
        <authorList>
            <person name="Zhao H."/>
        </authorList>
    </citation>
    <scope>NUCLEOTIDE SEQUENCE</scope>
    <source>
        <strain evidence="1">BeijingLab</strain>
    </source>
</reference>
<dbReference type="Proteomes" id="UP001231649">
    <property type="component" value="Chromosome 8"/>
</dbReference>
<evidence type="ECO:0000313" key="2">
    <source>
        <dbReference type="Proteomes" id="UP001231649"/>
    </source>
</evidence>